<gene>
    <name evidence="2" type="ORF">OSB1V03_LOCUS22222</name>
</gene>
<protein>
    <submittedName>
        <fullName evidence="2">Uncharacterized protein</fullName>
    </submittedName>
</protein>
<evidence type="ECO:0000313" key="2">
    <source>
        <dbReference type="EMBL" id="CAD7649053.1"/>
    </source>
</evidence>
<feature type="region of interest" description="Disordered" evidence="1">
    <location>
        <begin position="1"/>
        <end position="32"/>
    </location>
</feature>
<feature type="compositionally biased region" description="Low complexity" evidence="1">
    <location>
        <begin position="128"/>
        <end position="149"/>
    </location>
</feature>
<sequence>MIPGSVYDRSGAGQQNHYNNPLNMTGGQPHPHSHPAYYRPHDQLSYISQDRAQTNALTNLPVPLGMFMNMTHIPPRFYNQPNMSAPVRQPPITGQRNKGNIHRNTNRISSTNRRSNKSDDFPTSQPASQDTSLGGSSLSQGPLTQGQLSMSQMSQPAFASLSQPGLSQPGLSQVCLSQTELSQDPYSVDDLRSQAEGMLSQESSYQTDRNAFLMASQMG</sequence>
<dbReference type="AlphaFoldDB" id="A0A7R9QKS7"/>
<dbReference type="EMBL" id="OC900490">
    <property type="protein sequence ID" value="CAD7649053.1"/>
    <property type="molecule type" value="Genomic_DNA"/>
</dbReference>
<feature type="compositionally biased region" description="Polar residues" evidence="1">
    <location>
        <begin position="12"/>
        <end position="26"/>
    </location>
</feature>
<dbReference type="EMBL" id="CAJPIZ010045915">
    <property type="protein sequence ID" value="CAG2122276.1"/>
    <property type="molecule type" value="Genomic_DNA"/>
</dbReference>
<evidence type="ECO:0000256" key="1">
    <source>
        <dbReference type="SAM" id="MobiDB-lite"/>
    </source>
</evidence>
<feature type="non-terminal residue" evidence="2">
    <location>
        <position position="219"/>
    </location>
</feature>
<name>A0A7R9QKS7_9ACAR</name>
<reference evidence="2" key="1">
    <citation type="submission" date="2020-11" db="EMBL/GenBank/DDBJ databases">
        <authorList>
            <person name="Tran Van P."/>
        </authorList>
    </citation>
    <scope>NUCLEOTIDE SEQUENCE</scope>
</reference>
<accession>A0A7R9QKS7</accession>
<dbReference type="Proteomes" id="UP000759131">
    <property type="component" value="Unassembled WGS sequence"/>
</dbReference>
<proteinExistence type="predicted"/>
<feature type="region of interest" description="Disordered" evidence="1">
    <location>
        <begin position="79"/>
        <end position="170"/>
    </location>
</feature>
<evidence type="ECO:0000313" key="3">
    <source>
        <dbReference type="Proteomes" id="UP000759131"/>
    </source>
</evidence>
<feature type="compositionally biased region" description="Polar residues" evidence="1">
    <location>
        <begin position="150"/>
        <end position="170"/>
    </location>
</feature>
<dbReference type="OrthoDB" id="6513042at2759"/>
<organism evidence="2">
    <name type="scientific">Medioppia subpectinata</name>
    <dbReference type="NCBI Taxonomy" id="1979941"/>
    <lineage>
        <taxon>Eukaryota</taxon>
        <taxon>Metazoa</taxon>
        <taxon>Ecdysozoa</taxon>
        <taxon>Arthropoda</taxon>
        <taxon>Chelicerata</taxon>
        <taxon>Arachnida</taxon>
        <taxon>Acari</taxon>
        <taxon>Acariformes</taxon>
        <taxon>Sarcoptiformes</taxon>
        <taxon>Oribatida</taxon>
        <taxon>Brachypylina</taxon>
        <taxon>Oppioidea</taxon>
        <taxon>Oppiidae</taxon>
        <taxon>Medioppia</taxon>
    </lineage>
</organism>
<keyword evidence="3" id="KW-1185">Reference proteome</keyword>